<proteinExistence type="predicted"/>
<dbReference type="InterPro" id="IPR006674">
    <property type="entry name" value="HD_domain"/>
</dbReference>
<feature type="domain" description="HD" evidence="1">
    <location>
        <begin position="21"/>
        <end position="154"/>
    </location>
</feature>
<evidence type="ECO:0000259" key="1">
    <source>
        <dbReference type="Pfam" id="PF13023"/>
    </source>
</evidence>
<accession>A0A1F5S1D0</accession>
<dbReference type="Proteomes" id="UP000177407">
    <property type="component" value="Unassembled WGS sequence"/>
</dbReference>
<dbReference type="SUPFAM" id="SSF109604">
    <property type="entry name" value="HD-domain/PDEase-like"/>
    <property type="match status" value="1"/>
</dbReference>
<sequence>MKQLINLFNLIEHTRSMPQYGYVLSGIKQNELSNLAEHHYLVSFIGWQLALCVQEKGAKINIQKVLEFCIIHDLGELFGGDIAMPYAKVNPKARECAKAFEAENHKYLSSFFGSQKDYFQKLANEIFDTQSDESIIAKLADYIELTHYKKYVDAYHESDLILIKEKLLSKIEKIVDPISKNTLRQLITEWLSKFPNIKPLNEIL</sequence>
<dbReference type="Pfam" id="PF13023">
    <property type="entry name" value="HD_3"/>
    <property type="match status" value="1"/>
</dbReference>
<evidence type="ECO:0000313" key="2">
    <source>
        <dbReference type="EMBL" id="OGF20474.1"/>
    </source>
</evidence>
<comment type="caution">
    <text evidence="2">The sequence shown here is derived from an EMBL/GenBank/DDBJ whole genome shotgun (WGS) entry which is preliminary data.</text>
</comment>
<gene>
    <name evidence="2" type="ORF">A2257_03875</name>
</gene>
<dbReference type="AlphaFoldDB" id="A0A1F5S1D0"/>
<dbReference type="Gene3D" id="1.10.3210.10">
    <property type="entry name" value="Hypothetical protein af1432"/>
    <property type="match status" value="1"/>
</dbReference>
<name>A0A1F5S1D0_9BACT</name>
<evidence type="ECO:0000313" key="3">
    <source>
        <dbReference type="Proteomes" id="UP000177407"/>
    </source>
</evidence>
<protein>
    <recommendedName>
        <fullName evidence="1">HD domain-containing protein</fullName>
    </recommendedName>
</protein>
<reference evidence="2 3" key="1">
    <citation type="journal article" date="2016" name="Nat. Commun.">
        <title>Thousands of microbial genomes shed light on interconnected biogeochemical processes in an aquifer system.</title>
        <authorList>
            <person name="Anantharaman K."/>
            <person name="Brown C.T."/>
            <person name="Hug L.A."/>
            <person name="Sharon I."/>
            <person name="Castelle C.J."/>
            <person name="Probst A.J."/>
            <person name="Thomas B.C."/>
            <person name="Singh A."/>
            <person name="Wilkins M.J."/>
            <person name="Karaoz U."/>
            <person name="Brodie E.L."/>
            <person name="Williams K.H."/>
            <person name="Hubbard S.S."/>
            <person name="Banfield J.F."/>
        </authorList>
    </citation>
    <scope>NUCLEOTIDE SEQUENCE [LARGE SCALE GENOMIC DNA]</scope>
</reference>
<organism evidence="2 3">
    <name type="scientific">Candidatus Falkowbacteria bacterium RIFOXYA2_FULL_38_12</name>
    <dbReference type="NCBI Taxonomy" id="1797993"/>
    <lineage>
        <taxon>Bacteria</taxon>
        <taxon>Candidatus Falkowiibacteriota</taxon>
    </lineage>
</organism>
<dbReference type="EMBL" id="MFGA01000023">
    <property type="protein sequence ID" value="OGF20474.1"/>
    <property type="molecule type" value="Genomic_DNA"/>
</dbReference>